<dbReference type="AlphaFoldDB" id="A0A836BYY9"/>
<feature type="region of interest" description="Disordered" evidence="1">
    <location>
        <begin position="779"/>
        <end position="806"/>
    </location>
</feature>
<feature type="region of interest" description="Disordered" evidence="1">
    <location>
        <begin position="68"/>
        <end position="128"/>
    </location>
</feature>
<feature type="region of interest" description="Disordered" evidence="1">
    <location>
        <begin position="580"/>
        <end position="601"/>
    </location>
</feature>
<evidence type="ECO:0000256" key="1">
    <source>
        <dbReference type="SAM" id="MobiDB-lite"/>
    </source>
</evidence>
<feature type="compositionally biased region" description="Acidic residues" evidence="1">
    <location>
        <begin position="889"/>
        <end position="910"/>
    </location>
</feature>
<comment type="caution">
    <text evidence="2">The sequence shown here is derived from an EMBL/GenBank/DDBJ whole genome shotgun (WGS) entry which is preliminary data.</text>
</comment>
<evidence type="ECO:0000313" key="3">
    <source>
        <dbReference type="Proteomes" id="UP000612055"/>
    </source>
</evidence>
<accession>A0A836BYY9</accession>
<dbReference type="EMBL" id="JAEHOE010000037">
    <property type="protein sequence ID" value="KAG2493422.1"/>
    <property type="molecule type" value="Genomic_DNA"/>
</dbReference>
<name>A0A836BYY9_9CHLO</name>
<dbReference type="OrthoDB" id="549141at2759"/>
<sequence length="1174" mass="119092">MDPAQEPSLQSLDACSLLHIASLIPETRGLAALACTCRDIHRLLTPSRCWEHLLELRYGLTLHQIPQAPGSAAVSPTKASAGAPSHDAPASLATLLQPTQSGTASPAPAPAPSVHDASSSTPAPAPAPALLPHAKSVLRLLHRSSSARSAPPGPHGCAPDLAPLRFAAVLTDGGVDAGSLHYWADHMFIPNSWAPYCSRLSENVSVFAVLKTGKDATAELTHRCLLISCLKWVLPLLQLQPLPPNPETYPLDKEQVEEAAAMLESWKTLRLESLFCQMAARVAHGDPLGGAMLRGLPGSHRERRTAAMALGAGIQVRTWYDRNYKLHFLPAARTPLEALARVSGASGSASAAASARGALQALAAAGGPVGAMAAAAAAAMPGAAAAGGSGPGPRRPTSDVGLDSAYVMDERAVREELMTTRPANAVALLEGMALSREGRLSCPVLSGALLAGLLPHPWPGVVSDAAAAAAAMGAVLAEGRGGDGGAAARSTASAAAGAAVPQEQQPYGPGTLAPYEAVATAALDQASVRALDDKTDAESVFAACAAGTLPPWTRHVVQEHVEWIEFLPYHLMPYASAHPAASSSSAVGPRPDEAAPASAAGASTSAEAAAAARGASGALPADVGGAGAMGTVGSPAARSAAPGGAYSSAAAREAAAVAAAVAALHRATPTMHPVMWYRFTEHAEYARRRLSGRARSLLRHAADLCGGAAMVLGGSLGRHLATLEAVVGGVCDAAELEAVCEEEGGEEDLQPGACLAAARRLPGGEGLLGAAAAALADTASTAEAGPRPRSAYPLAGAPPPPPPPALPSVTTALAAAAAAAASVERLSSFATAAAVLAPQLAAAAAGCELPARELQAAMVHSADLIASLQELEERLDDLADSYRELLAEAEADDEEEEGEDDEEGEGEAEATAEARAQARLRSWAEACREAAPRLMKFLSPTGALGPVGAEVRRTLAAALERGSAAAAAAAAAQPEPECPTVERRNEALLRRLPFDVPPPAPFDALQPVRQRRRRRSSDPSSEGEAETAGAEVGEVQVAAAGPSTSAAAAAAHAPPPAALGAAEAAALPAPHLDAPPPPGWACQGVFSGRLQGDVDAGRVVLPEADEDGHRVVHVAAQLLLPVPASAVVVKSVRPENLMGLVGWDDNDSPNVDVQYVALQGRALVLPPGGQACAP</sequence>
<feature type="compositionally biased region" description="Low complexity" evidence="1">
    <location>
        <begin position="1018"/>
        <end position="1033"/>
    </location>
</feature>
<proteinExistence type="predicted"/>
<protein>
    <submittedName>
        <fullName evidence="2">Uncharacterized protein</fullName>
    </submittedName>
</protein>
<gene>
    <name evidence="2" type="ORF">HYH03_008242</name>
</gene>
<feature type="compositionally biased region" description="Polar residues" evidence="1">
    <location>
        <begin position="94"/>
        <end position="103"/>
    </location>
</feature>
<evidence type="ECO:0000313" key="2">
    <source>
        <dbReference type="EMBL" id="KAG2493422.1"/>
    </source>
</evidence>
<feature type="compositionally biased region" description="Low complexity" evidence="1">
    <location>
        <begin position="112"/>
        <end position="122"/>
    </location>
</feature>
<keyword evidence="3" id="KW-1185">Reference proteome</keyword>
<feature type="region of interest" description="Disordered" evidence="1">
    <location>
        <begin position="992"/>
        <end position="1033"/>
    </location>
</feature>
<feature type="compositionally biased region" description="Low complexity" evidence="1">
    <location>
        <begin position="779"/>
        <end position="795"/>
    </location>
</feature>
<feature type="region of interest" description="Disordered" evidence="1">
    <location>
        <begin position="889"/>
        <end position="915"/>
    </location>
</feature>
<dbReference type="Proteomes" id="UP000612055">
    <property type="component" value="Unassembled WGS sequence"/>
</dbReference>
<reference evidence="2" key="1">
    <citation type="journal article" date="2020" name="bioRxiv">
        <title>Comparative genomics of Chlamydomonas.</title>
        <authorList>
            <person name="Craig R.J."/>
            <person name="Hasan A.R."/>
            <person name="Ness R.W."/>
            <person name="Keightley P.D."/>
        </authorList>
    </citation>
    <scope>NUCLEOTIDE SEQUENCE</scope>
    <source>
        <strain evidence="2">CCAP 11/70</strain>
    </source>
</reference>
<organism evidence="2 3">
    <name type="scientific">Edaphochlamys debaryana</name>
    <dbReference type="NCBI Taxonomy" id="47281"/>
    <lineage>
        <taxon>Eukaryota</taxon>
        <taxon>Viridiplantae</taxon>
        <taxon>Chlorophyta</taxon>
        <taxon>core chlorophytes</taxon>
        <taxon>Chlorophyceae</taxon>
        <taxon>CS clade</taxon>
        <taxon>Chlamydomonadales</taxon>
        <taxon>Chlamydomonadales incertae sedis</taxon>
        <taxon>Edaphochlamys</taxon>
    </lineage>
</organism>
<feature type="compositionally biased region" description="Pro residues" evidence="1">
    <location>
        <begin position="796"/>
        <end position="806"/>
    </location>
</feature>